<accession>A0A2V4V636</accession>
<feature type="domain" description="DUF2281" evidence="1">
    <location>
        <begin position="6"/>
        <end position="36"/>
    </location>
</feature>
<dbReference type="InterPro" id="IPR018739">
    <property type="entry name" value="DUF2281"/>
</dbReference>
<dbReference type="Proteomes" id="UP000247790">
    <property type="component" value="Unassembled WGS sequence"/>
</dbReference>
<evidence type="ECO:0000259" key="1">
    <source>
        <dbReference type="Pfam" id="PF10047"/>
    </source>
</evidence>
<proteinExistence type="predicted"/>
<reference evidence="2 4" key="1">
    <citation type="submission" date="2018-06" db="EMBL/GenBank/DDBJ databases">
        <title>Genomic Encyclopedia of Type Strains, Phase III (KMG-III): the genomes of soil and plant-associated and newly described type strains.</title>
        <authorList>
            <person name="Whitman W."/>
        </authorList>
    </citation>
    <scope>NUCLEOTIDE SEQUENCE [LARGE SCALE GENOMIC DNA]</scope>
    <source>
        <strain evidence="2 4">CECT 7022</strain>
    </source>
</reference>
<evidence type="ECO:0000313" key="5">
    <source>
        <dbReference type="Proteomes" id="UP000509327"/>
    </source>
</evidence>
<dbReference type="EMBL" id="CP054614">
    <property type="protein sequence ID" value="QKS59010.1"/>
    <property type="molecule type" value="Genomic_DNA"/>
</dbReference>
<dbReference type="AlphaFoldDB" id="A0A2V4V636"/>
<evidence type="ECO:0000313" key="2">
    <source>
        <dbReference type="EMBL" id="PYE47909.1"/>
    </source>
</evidence>
<reference evidence="3 5" key="2">
    <citation type="submission" date="2020-06" db="EMBL/GenBank/DDBJ databases">
        <title>Complete genome of Paenibacillus barcinonensis KACC11450.</title>
        <authorList>
            <person name="Kim M."/>
            <person name="Park Y.-J."/>
            <person name="Shin J.-H."/>
        </authorList>
    </citation>
    <scope>NUCLEOTIDE SEQUENCE [LARGE SCALE GENOMIC DNA]</scope>
    <source>
        <strain evidence="3 5">KACC11450</strain>
    </source>
</reference>
<dbReference type="EMBL" id="QJSW01000011">
    <property type="protein sequence ID" value="PYE47909.1"/>
    <property type="molecule type" value="Genomic_DNA"/>
</dbReference>
<dbReference type="Pfam" id="PF10047">
    <property type="entry name" value="DUF2281"/>
    <property type="match status" value="1"/>
</dbReference>
<evidence type="ECO:0000313" key="4">
    <source>
        <dbReference type="Proteomes" id="UP000247790"/>
    </source>
</evidence>
<organism evidence="2 4">
    <name type="scientific">Paenibacillus barcinonensis</name>
    <dbReference type="NCBI Taxonomy" id="198119"/>
    <lineage>
        <taxon>Bacteria</taxon>
        <taxon>Bacillati</taxon>
        <taxon>Bacillota</taxon>
        <taxon>Bacilli</taxon>
        <taxon>Bacillales</taxon>
        <taxon>Paenibacillaceae</taxon>
        <taxon>Paenibacillus</taxon>
    </lineage>
</organism>
<evidence type="ECO:0000313" key="3">
    <source>
        <dbReference type="EMBL" id="QKS59010.1"/>
    </source>
</evidence>
<dbReference type="Proteomes" id="UP000509327">
    <property type="component" value="Chromosome"/>
</dbReference>
<name>A0A2V4V636_PAEBA</name>
<keyword evidence="5" id="KW-1185">Reference proteome</keyword>
<dbReference type="RefSeq" id="WP_110897812.1">
    <property type="nucleotide sequence ID" value="NZ_CP054614.1"/>
</dbReference>
<gene>
    <name evidence="2" type="ORF">DFQ00_111208</name>
    <name evidence="3" type="ORF">HUB98_24235</name>
</gene>
<sequence>MSIEEKLIQDFLTLPDDKKIEVIDFVEFLKNRSNKQMDSLMDDIINENIEALRELSK</sequence>
<protein>
    <submittedName>
        <fullName evidence="3">DUF2281 domain-containing protein</fullName>
    </submittedName>
    <submittedName>
        <fullName evidence="2">Uncharacterized protein DUF2281</fullName>
    </submittedName>
</protein>
<dbReference type="OrthoDB" id="1684750at2"/>